<evidence type="ECO:0000256" key="2">
    <source>
        <dbReference type="SAM" id="Phobius"/>
    </source>
</evidence>
<organism evidence="3">
    <name type="scientific">Eucalyptus grandis</name>
    <name type="common">Flooded gum</name>
    <dbReference type="NCBI Taxonomy" id="71139"/>
    <lineage>
        <taxon>Eukaryota</taxon>
        <taxon>Viridiplantae</taxon>
        <taxon>Streptophyta</taxon>
        <taxon>Embryophyta</taxon>
        <taxon>Tracheophyta</taxon>
        <taxon>Spermatophyta</taxon>
        <taxon>Magnoliopsida</taxon>
        <taxon>eudicotyledons</taxon>
        <taxon>Gunneridae</taxon>
        <taxon>Pentapetalae</taxon>
        <taxon>rosids</taxon>
        <taxon>malvids</taxon>
        <taxon>Myrtales</taxon>
        <taxon>Myrtaceae</taxon>
        <taxon>Myrtoideae</taxon>
        <taxon>Eucalypteae</taxon>
        <taxon>Eucalyptus</taxon>
    </lineage>
</organism>
<accession>A0A059BN52</accession>
<feature type="transmembrane region" description="Helical" evidence="2">
    <location>
        <begin position="118"/>
        <end position="140"/>
    </location>
</feature>
<feature type="transmembrane region" description="Helical" evidence="2">
    <location>
        <begin position="384"/>
        <end position="406"/>
    </location>
</feature>
<dbReference type="InterPro" id="IPR006461">
    <property type="entry name" value="PLAC_motif_containing"/>
</dbReference>
<feature type="region of interest" description="Disordered" evidence="1">
    <location>
        <begin position="1"/>
        <end position="29"/>
    </location>
</feature>
<gene>
    <name evidence="3" type="ORF">EUGRSUZ_F01246</name>
</gene>
<dbReference type="InParanoid" id="A0A059BN52"/>
<feature type="transmembrane region" description="Helical" evidence="2">
    <location>
        <begin position="244"/>
        <end position="269"/>
    </location>
</feature>
<protein>
    <recommendedName>
        <fullName evidence="4">PLAC8 family protein</fullName>
    </recommendedName>
</protein>
<dbReference type="InterPro" id="IPR021369">
    <property type="entry name" value="DUF2985"/>
</dbReference>
<feature type="transmembrane region" description="Helical" evidence="2">
    <location>
        <begin position="359"/>
        <end position="378"/>
    </location>
</feature>
<dbReference type="AlphaFoldDB" id="A0A059BN52"/>
<dbReference type="Gramene" id="KCW67518">
    <property type="protein sequence ID" value="KCW67518"/>
    <property type="gene ID" value="EUGRSUZ_F01246"/>
</dbReference>
<dbReference type="GO" id="GO:0051762">
    <property type="term" value="P:sesquiterpene biosynthetic process"/>
    <property type="evidence" value="ECO:0000318"/>
    <property type="project" value="GO_Central"/>
</dbReference>
<dbReference type="PANTHER" id="PTHR31045:SF30">
    <property type="entry name" value="PLAC8 FAMILY PROTEIN"/>
    <property type="match status" value="1"/>
</dbReference>
<feature type="region of interest" description="Disordered" evidence="1">
    <location>
        <begin position="489"/>
        <end position="553"/>
    </location>
</feature>
<dbReference type="FunCoup" id="A0A059BN52">
    <property type="interactions" value="2393"/>
</dbReference>
<dbReference type="PANTHER" id="PTHR31045">
    <property type="entry name" value="PLAC8 FAMILY PROTEIN-RELATED"/>
    <property type="match status" value="1"/>
</dbReference>
<dbReference type="GO" id="GO:0009975">
    <property type="term" value="F:cyclase activity"/>
    <property type="evidence" value="ECO:0000318"/>
    <property type="project" value="GO_Central"/>
</dbReference>
<dbReference type="Pfam" id="PF11204">
    <property type="entry name" value="DUF2985"/>
    <property type="match status" value="1"/>
</dbReference>
<keyword evidence="2" id="KW-1133">Transmembrane helix</keyword>
<reference evidence="3" key="1">
    <citation type="submission" date="2013-07" db="EMBL/GenBank/DDBJ databases">
        <title>The genome of Eucalyptus grandis.</title>
        <authorList>
            <person name="Schmutz J."/>
            <person name="Hayes R."/>
            <person name="Myburg A."/>
            <person name="Tuskan G."/>
            <person name="Grattapaglia D."/>
            <person name="Rokhsar D.S."/>
        </authorList>
    </citation>
    <scope>NUCLEOTIDE SEQUENCE</scope>
    <source>
        <tissue evidence="3">Leaf extractions</tissue>
    </source>
</reference>
<feature type="compositionally biased region" description="Low complexity" evidence="1">
    <location>
        <begin position="20"/>
        <end position="29"/>
    </location>
</feature>
<feature type="compositionally biased region" description="Basic and acidic residues" evidence="1">
    <location>
        <begin position="1"/>
        <end position="14"/>
    </location>
</feature>
<keyword evidence="2" id="KW-0472">Membrane</keyword>
<dbReference type="STRING" id="71139.A0A059BN52"/>
<dbReference type="OMA" id="PAYNFCF"/>
<feature type="compositionally biased region" description="Basic and acidic residues" evidence="1">
    <location>
        <begin position="526"/>
        <end position="539"/>
    </location>
</feature>
<keyword evidence="2" id="KW-0812">Transmembrane</keyword>
<feature type="transmembrane region" description="Helical" evidence="2">
    <location>
        <begin position="209"/>
        <end position="232"/>
    </location>
</feature>
<dbReference type="Pfam" id="PF04749">
    <property type="entry name" value="PLAC8"/>
    <property type="match status" value="1"/>
</dbReference>
<dbReference type="NCBIfam" id="TIGR01571">
    <property type="entry name" value="A_thal_Cys_rich"/>
    <property type="match status" value="1"/>
</dbReference>
<evidence type="ECO:0000256" key="1">
    <source>
        <dbReference type="SAM" id="MobiDB-lite"/>
    </source>
</evidence>
<feature type="compositionally biased region" description="Polar residues" evidence="1">
    <location>
        <begin position="496"/>
        <end position="512"/>
    </location>
</feature>
<evidence type="ECO:0000313" key="3">
    <source>
        <dbReference type="EMBL" id="KCW67518.1"/>
    </source>
</evidence>
<evidence type="ECO:0008006" key="4">
    <source>
        <dbReference type="Google" id="ProtNLM"/>
    </source>
</evidence>
<name>A0A059BN52_EUCGR</name>
<proteinExistence type="predicted"/>
<dbReference type="eggNOG" id="ENOG502QQ0U">
    <property type="taxonomic scope" value="Eukaryota"/>
</dbReference>
<dbReference type="EMBL" id="KK198758">
    <property type="protein sequence ID" value="KCW67518.1"/>
    <property type="molecule type" value="Genomic_DNA"/>
</dbReference>
<feature type="transmembrane region" description="Helical" evidence="2">
    <location>
        <begin position="329"/>
        <end position="347"/>
    </location>
</feature>
<sequence>MVSTDNGKDKKEIEEPNDQSVKVSKSVHVSVSRRTLLSDENQERAPPDLLKFLKFGSASARFMRIAKERDEISRSVASSPSGRRIRERVNAVFSRKIDWGSLMRMSKEWIKDPMNMALFAWIFVVAVSGAILFLVMTGMLNKAIPKKSERNAWFEVNNQILNALFTLMCLYQHPKRFYHLVLLCRWRPEDISTLRKIYCKNGTYKPHEWAHMMVVVILLHINCFAQYALCGLNLGYKRSERPALGVGICISVAIGAPAFAGVYCIISPLGKDYDSGVDEEAQVQITDHQKTERVKPFERRYSFAPRDAHIIVENRPMWSGGILDFWDDISLAYLSLFCSFCVFGWNMERLGFGNMYVHIATFILFCMAPFWIFTLAAVNIGDDIVREALTVTGVILCLFGLLYGGFWRIQMRKRYNLPPYKFCCGKPEITDCALWLFCCWCSLAQEVRTGNSYDIAEEKFCIKQRDDGELVPISPLPNEDRVLEFRSGSASPAGKISSSPKNAAGNSPSPSRFSIGDHSPYRKLNVVKEEPSPQAKDEIMSPPAPLLIHREGQ</sequence>